<dbReference type="SUPFAM" id="SSF48726">
    <property type="entry name" value="Immunoglobulin"/>
    <property type="match status" value="2"/>
</dbReference>
<keyword evidence="3" id="KW-0393">Immunoglobulin domain</keyword>
<dbReference type="InParanoid" id="A0A4W6E1Q9"/>
<dbReference type="PANTHER" id="PTHR24100">
    <property type="entry name" value="BUTYROPHILIN"/>
    <property type="match status" value="1"/>
</dbReference>
<dbReference type="InterPro" id="IPR013783">
    <property type="entry name" value="Ig-like_fold"/>
</dbReference>
<dbReference type="InterPro" id="IPR007110">
    <property type="entry name" value="Ig-like_dom"/>
</dbReference>
<keyword evidence="6" id="KW-1185">Reference proteome</keyword>
<evidence type="ECO:0000256" key="2">
    <source>
        <dbReference type="ARBA" id="ARBA00023136"/>
    </source>
</evidence>
<dbReference type="PANTHER" id="PTHR24100:SF151">
    <property type="entry name" value="ICOS LIGAND"/>
    <property type="match status" value="1"/>
</dbReference>
<dbReference type="PROSITE" id="PS50835">
    <property type="entry name" value="IG_LIKE"/>
    <property type="match status" value="1"/>
</dbReference>
<reference evidence="6" key="1">
    <citation type="submission" date="2015-09" db="EMBL/GenBank/DDBJ databases">
        <authorList>
            <person name="Sai Rama Sridatta P."/>
        </authorList>
    </citation>
    <scope>NUCLEOTIDE SEQUENCE [LARGE SCALE GENOMIC DNA]</scope>
</reference>
<dbReference type="InterPro" id="IPR050504">
    <property type="entry name" value="IgSF_BTN/MOG"/>
</dbReference>
<dbReference type="STRING" id="8187.ENSLCAP00010031094"/>
<dbReference type="Proteomes" id="UP000314980">
    <property type="component" value="Unassembled WGS sequence"/>
</dbReference>
<evidence type="ECO:0000259" key="4">
    <source>
        <dbReference type="PROSITE" id="PS50835"/>
    </source>
</evidence>
<reference evidence="5" key="3">
    <citation type="submission" date="2025-09" db="UniProtKB">
        <authorList>
            <consortium name="Ensembl"/>
        </authorList>
    </citation>
    <scope>IDENTIFICATION</scope>
</reference>
<dbReference type="InterPro" id="IPR036179">
    <property type="entry name" value="Ig-like_dom_sf"/>
</dbReference>
<dbReference type="AlphaFoldDB" id="A0A4W6E1Q9"/>
<evidence type="ECO:0000313" key="5">
    <source>
        <dbReference type="Ensembl" id="ENSLCAP00010031094.1"/>
    </source>
</evidence>
<dbReference type="GO" id="GO:0005102">
    <property type="term" value="F:signaling receptor binding"/>
    <property type="evidence" value="ECO:0007669"/>
    <property type="project" value="TreeGrafter"/>
</dbReference>
<dbReference type="GO" id="GO:0001817">
    <property type="term" value="P:regulation of cytokine production"/>
    <property type="evidence" value="ECO:0007669"/>
    <property type="project" value="TreeGrafter"/>
</dbReference>
<dbReference type="GO" id="GO:0050852">
    <property type="term" value="P:T cell receptor signaling pathway"/>
    <property type="evidence" value="ECO:0007669"/>
    <property type="project" value="TreeGrafter"/>
</dbReference>
<dbReference type="Gene3D" id="2.60.40.10">
    <property type="entry name" value="Immunoglobulins"/>
    <property type="match status" value="2"/>
</dbReference>
<evidence type="ECO:0000256" key="1">
    <source>
        <dbReference type="ARBA" id="ARBA00004370"/>
    </source>
</evidence>
<dbReference type="GeneTree" id="ENSGT00940000154641"/>
<reference evidence="5" key="2">
    <citation type="submission" date="2025-08" db="UniProtKB">
        <authorList>
            <consortium name="Ensembl"/>
        </authorList>
    </citation>
    <scope>IDENTIFICATION</scope>
</reference>
<evidence type="ECO:0000256" key="3">
    <source>
        <dbReference type="ARBA" id="ARBA00023319"/>
    </source>
</evidence>
<sequence length="231" mass="26119">MCLYCGKVYLKTSLSMEPRGARCLWLCQHTVNEPFQPEQTYIYWQGQNNSNTVVHVYSRGTEEYQHQSKSFNNRTKIFPDLLSSGNFSLIIEPLMLKDDQTSLEVVFMQGNKEREKPCQLTLYVAVPFQEPETEINQANMTATCRTKGGYPKPEIEWSSGDGRTILEVQTKMTSEEDGTYSVSSTADITGLQKVTCRVYNPTLNQTLSASKDMTSSITPFTGTVVYCIHSN</sequence>
<protein>
    <recommendedName>
        <fullName evidence="4">Ig-like domain-containing protein</fullName>
    </recommendedName>
</protein>
<comment type="subcellular location">
    <subcellularLocation>
        <location evidence="1">Membrane</location>
    </subcellularLocation>
</comment>
<dbReference type="GO" id="GO:0009897">
    <property type="term" value="C:external side of plasma membrane"/>
    <property type="evidence" value="ECO:0007669"/>
    <property type="project" value="TreeGrafter"/>
</dbReference>
<dbReference type="InterPro" id="IPR053896">
    <property type="entry name" value="BTN3A2-like_Ig-C"/>
</dbReference>
<dbReference type="Pfam" id="PF22705">
    <property type="entry name" value="C2-set_3"/>
    <property type="match status" value="1"/>
</dbReference>
<evidence type="ECO:0000313" key="6">
    <source>
        <dbReference type="Proteomes" id="UP000314980"/>
    </source>
</evidence>
<organism evidence="5 6">
    <name type="scientific">Lates calcarifer</name>
    <name type="common">Barramundi</name>
    <name type="synonym">Holocentrus calcarifer</name>
    <dbReference type="NCBI Taxonomy" id="8187"/>
    <lineage>
        <taxon>Eukaryota</taxon>
        <taxon>Metazoa</taxon>
        <taxon>Chordata</taxon>
        <taxon>Craniata</taxon>
        <taxon>Vertebrata</taxon>
        <taxon>Euteleostomi</taxon>
        <taxon>Actinopterygii</taxon>
        <taxon>Neopterygii</taxon>
        <taxon>Teleostei</taxon>
        <taxon>Neoteleostei</taxon>
        <taxon>Acanthomorphata</taxon>
        <taxon>Carangaria</taxon>
        <taxon>Carangaria incertae sedis</taxon>
        <taxon>Centropomidae</taxon>
        <taxon>Lates</taxon>
    </lineage>
</organism>
<keyword evidence="2" id="KW-0472">Membrane</keyword>
<dbReference type="Ensembl" id="ENSLCAT00010031789.1">
    <property type="protein sequence ID" value="ENSLCAP00010031094.1"/>
    <property type="gene ID" value="ENSLCAG00010014607.1"/>
</dbReference>
<name>A0A4W6E1Q9_LATCA</name>
<proteinExistence type="predicted"/>
<accession>A0A4W6E1Q9</accession>
<feature type="domain" description="Ig-like" evidence="4">
    <location>
        <begin position="117"/>
        <end position="214"/>
    </location>
</feature>